<dbReference type="GO" id="GO:0005783">
    <property type="term" value="C:endoplasmic reticulum"/>
    <property type="evidence" value="ECO:0007669"/>
    <property type="project" value="TreeGrafter"/>
</dbReference>
<dbReference type="PANTHER" id="PTHR11742">
    <property type="entry name" value="MANNOSYL-OLIGOSACCHARIDE ALPHA-1,2-MANNOSIDASE-RELATED"/>
    <property type="match status" value="1"/>
</dbReference>
<dbReference type="VEuPathDB" id="FungiDB:Z519_08770"/>
<accession>A0A0D2FWY1</accession>
<reference evidence="8" key="1">
    <citation type="submission" date="2015-01" db="EMBL/GenBank/DDBJ databases">
        <title>The Genome Sequence of Cladophialophora bantiana CBS 173.52.</title>
        <authorList>
            <consortium name="The Broad Institute Genomics Platform"/>
            <person name="Cuomo C."/>
            <person name="de Hoog S."/>
            <person name="Gorbushina A."/>
            <person name="Stielow B."/>
            <person name="Teixiera M."/>
            <person name="Abouelleil A."/>
            <person name="Chapman S.B."/>
            <person name="Priest M."/>
            <person name="Young S.K."/>
            <person name="Wortman J."/>
            <person name="Nusbaum C."/>
            <person name="Birren B."/>
        </authorList>
    </citation>
    <scope>NUCLEOTIDE SEQUENCE [LARGE SCALE GENOMIC DNA]</scope>
    <source>
        <strain evidence="8">CBS 173.52</strain>
    </source>
</reference>
<dbReference type="GeneID" id="27701698"/>
<evidence type="ECO:0000256" key="1">
    <source>
        <dbReference type="ARBA" id="ARBA00001913"/>
    </source>
</evidence>
<dbReference type="InterPro" id="IPR050749">
    <property type="entry name" value="Glycosyl_Hydrolase_47"/>
</dbReference>
<evidence type="ECO:0000313" key="9">
    <source>
        <dbReference type="Proteomes" id="UP000053789"/>
    </source>
</evidence>
<gene>
    <name evidence="8" type="ORF">Z519_08770</name>
</gene>
<dbReference type="SUPFAM" id="SSF48225">
    <property type="entry name" value="Seven-hairpin glycosidases"/>
    <property type="match status" value="1"/>
</dbReference>
<keyword evidence="9" id="KW-1185">Reference proteome</keyword>
<keyword evidence="5" id="KW-1015">Disulfide bond</keyword>
<dbReference type="GO" id="GO:0005975">
    <property type="term" value="P:carbohydrate metabolic process"/>
    <property type="evidence" value="ECO:0007669"/>
    <property type="project" value="InterPro"/>
</dbReference>
<protein>
    <recommendedName>
        <fullName evidence="7">alpha-1,2-Mannosidase</fullName>
        <ecNumber evidence="7">3.2.1.-</ecNumber>
    </recommendedName>
</protein>
<dbReference type="UniPathway" id="UPA00378"/>
<dbReference type="PRINTS" id="PR00747">
    <property type="entry name" value="GLYHDRLASE47"/>
</dbReference>
<dbReference type="GO" id="GO:0005509">
    <property type="term" value="F:calcium ion binding"/>
    <property type="evidence" value="ECO:0007669"/>
    <property type="project" value="InterPro"/>
</dbReference>
<dbReference type="GO" id="GO:0004571">
    <property type="term" value="F:mannosyl-oligosaccharide 1,2-alpha-mannosidase activity"/>
    <property type="evidence" value="ECO:0007669"/>
    <property type="project" value="InterPro"/>
</dbReference>
<evidence type="ECO:0000256" key="4">
    <source>
        <dbReference type="ARBA" id="ARBA00022801"/>
    </source>
</evidence>
<dbReference type="InterPro" id="IPR036026">
    <property type="entry name" value="Seven-hairpin_glycosidases"/>
</dbReference>
<evidence type="ECO:0000256" key="5">
    <source>
        <dbReference type="ARBA" id="ARBA00023157"/>
    </source>
</evidence>
<keyword evidence="6" id="KW-0479">Metal-binding</keyword>
<dbReference type="PANTHER" id="PTHR11742:SF103">
    <property type="entry name" value="ENDOPLASMIC RETICULUM MANNOSIDASE MNL2-RELATED"/>
    <property type="match status" value="1"/>
</dbReference>
<dbReference type="Pfam" id="PF01532">
    <property type="entry name" value="Glyco_hydro_47"/>
    <property type="match status" value="1"/>
</dbReference>
<dbReference type="Gene3D" id="1.50.10.10">
    <property type="match status" value="1"/>
</dbReference>
<proteinExistence type="inferred from homology"/>
<feature type="binding site" evidence="6">
    <location>
        <position position="161"/>
    </location>
    <ligand>
        <name>Ca(2+)</name>
        <dbReference type="ChEBI" id="CHEBI:29108"/>
    </ligand>
</feature>
<dbReference type="InterPro" id="IPR012341">
    <property type="entry name" value="6hp_glycosidase-like_sf"/>
</dbReference>
<dbReference type="EMBL" id="KN846992">
    <property type="protein sequence ID" value="KIW90987.1"/>
    <property type="molecule type" value="Genomic_DNA"/>
</dbReference>
<organism evidence="8 9">
    <name type="scientific">Cladophialophora bantiana (strain ATCC 10958 / CBS 173.52 / CDC B-1940 / NIH 8579)</name>
    <name type="common">Xylohypha bantiana</name>
    <dbReference type="NCBI Taxonomy" id="1442370"/>
    <lineage>
        <taxon>Eukaryota</taxon>
        <taxon>Fungi</taxon>
        <taxon>Dikarya</taxon>
        <taxon>Ascomycota</taxon>
        <taxon>Pezizomycotina</taxon>
        <taxon>Eurotiomycetes</taxon>
        <taxon>Chaetothyriomycetidae</taxon>
        <taxon>Chaetothyriales</taxon>
        <taxon>Herpotrichiellaceae</taxon>
        <taxon>Cladophialophora</taxon>
    </lineage>
</organism>
<evidence type="ECO:0000256" key="3">
    <source>
        <dbReference type="ARBA" id="ARBA00007658"/>
    </source>
</evidence>
<dbReference type="EC" id="3.2.1.-" evidence="7"/>
<comment type="similarity">
    <text evidence="3 7">Belongs to the glycosyl hydrolase 47 family.</text>
</comment>
<keyword evidence="6" id="KW-0106">Calcium</keyword>
<evidence type="ECO:0000313" key="8">
    <source>
        <dbReference type="EMBL" id="KIW90987.1"/>
    </source>
</evidence>
<dbReference type="InterPro" id="IPR001382">
    <property type="entry name" value="Glyco_hydro_47"/>
</dbReference>
<name>A0A0D2FWY1_CLAB1</name>
<dbReference type="OrthoDB" id="8118055at2759"/>
<evidence type="ECO:0000256" key="7">
    <source>
        <dbReference type="RuleBase" id="RU361193"/>
    </source>
</evidence>
<comment type="pathway">
    <text evidence="2">Protein modification; protein glycosylation.</text>
</comment>
<keyword evidence="4 7" id="KW-0378">Hydrolase</keyword>
<dbReference type="GO" id="GO:0016020">
    <property type="term" value="C:membrane"/>
    <property type="evidence" value="ECO:0007669"/>
    <property type="project" value="InterPro"/>
</dbReference>
<sequence length="170" mass="19003">MAGGVMPGIAYFVACPSKVNCTWVLATYGAAVLDRVGFISTNSNANDIVVQKRLPPGCPDVNDGRCILRPAAIKSVFIMYRFIDGRNYREKAGRMFGSIKKITRTEFAIASISDVTATDLDHLPPRDDQMESFWLAETLKYFYWIFSEPDPVSLDEYAVNTEAHPLQRPT</sequence>
<keyword evidence="7" id="KW-0326">Glycosidase</keyword>
<dbReference type="Proteomes" id="UP000053789">
    <property type="component" value="Unassembled WGS sequence"/>
</dbReference>
<comment type="cofactor">
    <cofactor evidence="1 6">
        <name>Ca(2+)</name>
        <dbReference type="ChEBI" id="CHEBI:29108"/>
    </cofactor>
</comment>
<dbReference type="HOGENOM" id="CLU_1570447_0_0_1"/>
<evidence type="ECO:0000256" key="2">
    <source>
        <dbReference type="ARBA" id="ARBA00004922"/>
    </source>
</evidence>
<dbReference type="AlphaFoldDB" id="A0A0D2FWY1"/>
<dbReference type="GO" id="GO:0036503">
    <property type="term" value="P:ERAD pathway"/>
    <property type="evidence" value="ECO:0007669"/>
    <property type="project" value="UniProtKB-ARBA"/>
</dbReference>
<evidence type="ECO:0000256" key="6">
    <source>
        <dbReference type="PIRSR" id="PIRSR601382-2"/>
    </source>
</evidence>
<dbReference type="RefSeq" id="XP_016617656.1">
    <property type="nucleotide sequence ID" value="XM_016766498.1"/>
</dbReference>